<proteinExistence type="predicted"/>
<dbReference type="AlphaFoldDB" id="A0A0M3IUQ9"/>
<evidence type="ECO:0000313" key="2">
    <source>
        <dbReference type="WBParaSite" id="ALUE_0002248701-mRNA-1"/>
    </source>
</evidence>
<organism evidence="1 2">
    <name type="scientific">Ascaris lumbricoides</name>
    <name type="common">Giant roundworm</name>
    <dbReference type="NCBI Taxonomy" id="6252"/>
    <lineage>
        <taxon>Eukaryota</taxon>
        <taxon>Metazoa</taxon>
        <taxon>Ecdysozoa</taxon>
        <taxon>Nematoda</taxon>
        <taxon>Chromadorea</taxon>
        <taxon>Rhabditida</taxon>
        <taxon>Spirurina</taxon>
        <taxon>Ascaridomorpha</taxon>
        <taxon>Ascaridoidea</taxon>
        <taxon>Ascarididae</taxon>
        <taxon>Ascaris</taxon>
    </lineage>
</organism>
<reference evidence="2" key="1">
    <citation type="submission" date="2017-02" db="UniProtKB">
        <authorList>
            <consortium name="WormBaseParasite"/>
        </authorList>
    </citation>
    <scope>IDENTIFICATION</scope>
</reference>
<sequence length="152" mass="17807">MESLVYDILHHIFFKVYTSTTVDHENDHLLGALLVLSQIKFAEKGFRSFNRIMRHIEAKGSLNYPGLVTHITNMAILEEISRVHEYCTEYVNIQVALPQVHRGTKDGQRQALEEQMKKWRNDPIETVAGYFTDENENILKMLESRIRTRLVY</sequence>
<dbReference type="WBParaSite" id="ALUE_0002248701-mRNA-1">
    <property type="protein sequence ID" value="ALUE_0002248701-mRNA-1"/>
    <property type="gene ID" value="ALUE_0002248701"/>
</dbReference>
<protein>
    <submittedName>
        <fullName evidence="2">WASH complex subunit strumpellin</fullName>
    </submittedName>
</protein>
<keyword evidence="1" id="KW-1185">Reference proteome</keyword>
<dbReference type="Proteomes" id="UP000036681">
    <property type="component" value="Unplaced"/>
</dbReference>
<evidence type="ECO:0000313" key="1">
    <source>
        <dbReference type="Proteomes" id="UP000036681"/>
    </source>
</evidence>
<accession>A0A0M3IUQ9</accession>
<name>A0A0M3IUQ9_ASCLU</name>